<dbReference type="AlphaFoldDB" id="A0A388MEW4"/>
<evidence type="ECO:0000313" key="2">
    <source>
        <dbReference type="EMBL" id="GBG93022.1"/>
    </source>
</evidence>
<evidence type="ECO:0000313" key="3">
    <source>
        <dbReference type="Proteomes" id="UP000265515"/>
    </source>
</evidence>
<dbReference type="PROSITE" id="PS50011">
    <property type="entry name" value="PROTEIN_KINASE_DOM"/>
    <property type="match status" value="1"/>
</dbReference>
<dbReference type="PROSITE" id="PS00108">
    <property type="entry name" value="PROTEIN_KINASE_ST"/>
    <property type="match status" value="1"/>
</dbReference>
<name>A0A388MEW4_CHABU</name>
<dbReference type="GO" id="GO:0004672">
    <property type="term" value="F:protein kinase activity"/>
    <property type="evidence" value="ECO:0007669"/>
    <property type="project" value="InterPro"/>
</dbReference>
<proteinExistence type="predicted"/>
<dbReference type="Pfam" id="PF00069">
    <property type="entry name" value="Pkinase"/>
    <property type="match status" value="1"/>
</dbReference>
<reference evidence="2 3" key="1">
    <citation type="journal article" date="2018" name="Cell">
        <title>The Chara Genome: Secondary Complexity and Implications for Plant Terrestrialization.</title>
        <authorList>
            <person name="Nishiyama T."/>
            <person name="Sakayama H."/>
            <person name="Vries J.D."/>
            <person name="Buschmann H."/>
            <person name="Saint-Marcoux D."/>
            <person name="Ullrich K.K."/>
            <person name="Haas F.B."/>
            <person name="Vanderstraeten L."/>
            <person name="Becker D."/>
            <person name="Lang D."/>
            <person name="Vosolsobe S."/>
            <person name="Rombauts S."/>
            <person name="Wilhelmsson P.K.I."/>
            <person name="Janitza P."/>
            <person name="Kern R."/>
            <person name="Heyl A."/>
            <person name="Rumpler F."/>
            <person name="Villalobos L.I.A.C."/>
            <person name="Clay J.M."/>
            <person name="Skokan R."/>
            <person name="Toyoda A."/>
            <person name="Suzuki Y."/>
            <person name="Kagoshima H."/>
            <person name="Schijlen E."/>
            <person name="Tajeshwar N."/>
            <person name="Catarino B."/>
            <person name="Hetherington A.J."/>
            <person name="Saltykova A."/>
            <person name="Bonnot C."/>
            <person name="Breuninger H."/>
            <person name="Symeonidi A."/>
            <person name="Radhakrishnan G.V."/>
            <person name="Van Nieuwerburgh F."/>
            <person name="Deforce D."/>
            <person name="Chang C."/>
            <person name="Karol K.G."/>
            <person name="Hedrich R."/>
            <person name="Ulvskov P."/>
            <person name="Glockner G."/>
            <person name="Delwiche C.F."/>
            <person name="Petrasek J."/>
            <person name="Van de Peer Y."/>
            <person name="Friml J."/>
            <person name="Beilby M."/>
            <person name="Dolan L."/>
            <person name="Kohara Y."/>
            <person name="Sugano S."/>
            <person name="Fujiyama A."/>
            <person name="Delaux P.-M."/>
            <person name="Quint M."/>
            <person name="TheiBen G."/>
            <person name="Hagemann M."/>
            <person name="Harholt J."/>
            <person name="Dunand C."/>
            <person name="Zachgo S."/>
            <person name="Langdale J."/>
            <person name="Maumus F."/>
            <person name="Straeten D.V.D."/>
            <person name="Gould S.B."/>
            <person name="Rensing S.A."/>
        </authorList>
    </citation>
    <scope>NUCLEOTIDE SEQUENCE [LARGE SCALE GENOMIC DNA]</scope>
    <source>
        <strain evidence="2 3">S276</strain>
    </source>
</reference>
<dbReference type="OrthoDB" id="275301at2759"/>
<dbReference type="SMART" id="SM00220">
    <property type="entry name" value="S_TKc"/>
    <property type="match status" value="1"/>
</dbReference>
<dbReference type="SUPFAM" id="SSF56112">
    <property type="entry name" value="Protein kinase-like (PK-like)"/>
    <property type="match status" value="1"/>
</dbReference>
<dbReference type="InterPro" id="IPR000719">
    <property type="entry name" value="Prot_kinase_dom"/>
</dbReference>
<evidence type="ECO:0000259" key="1">
    <source>
        <dbReference type="PROSITE" id="PS50011"/>
    </source>
</evidence>
<dbReference type="PANTHER" id="PTHR48011">
    <property type="entry name" value="CCR4-NOT TRANSCRIPTIONAL COMPLEX SUBUNIT CAF120-RELATED"/>
    <property type="match status" value="1"/>
</dbReference>
<accession>A0A388MEW4</accession>
<dbReference type="Gene3D" id="1.10.510.10">
    <property type="entry name" value="Transferase(Phosphotransferase) domain 1"/>
    <property type="match status" value="1"/>
</dbReference>
<dbReference type="Proteomes" id="UP000265515">
    <property type="component" value="Unassembled WGS sequence"/>
</dbReference>
<dbReference type="GO" id="GO:0007165">
    <property type="term" value="P:signal transduction"/>
    <property type="evidence" value="ECO:0007669"/>
    <property type="project" value="TreeGrafter"/>
</dbReference>
<feature type="domain" description="Protein kinase" evidence="1">
    <location>
        <begin position="1"/>
        <end position="189"/>
    </location>
</feature>
<gene>
    <name evidence="2" type="ORF">CBR_g58204</name>
</gene>
<sequence length="511" mass="54716">MIRRCCGGILRGLQHAHSQGVVHRDVKGQNVLVVLDEEGGVTAKLSDFGASACVWGNRGASTDGQSQRSSIQIGTESPEEVSACPRRSVSLAGTVQWMAPEVAGQSGTLEAASDIWSLGCTVIEMATGRAPWTDVEDAMSALFRIACTDEVPAFSPHLSSEAKDFLSKCLIWEPSRRWSASKLLQHPFVADVGLEAVDCARRQRFSANLVLKNSHSAGFPNAADLIPVGSSVSPRLGGGKEREMEDAVEEGGEIWERLTRTACLLKAPEQEASPRFVFDLPTSSGSELSLDAANRVELVAASLRQGEQASSPHGPVDGVGWVCRDGGDNQTGLTGGTASLLTERQEGEVPVKGNLRRLFYVMAADEALAVGISRRHSAVRRRPWSKGMFRDVFDNSGAGGEKTAASDKAEDRVRRPMNHGLLPPGLYGEWISSARWHEETGAWIIASPGEGDAICHRVAVNIDGFGGSSSQLCLQTLTKNMSEGEAHARSTPGHTERGVSMLTYFRILATG</sequence>
<dbReference type="STRING" id="69332.A0A388MEW4"/>
<comment type="caution">
    <text evidence="2">The sequence shown here is derived from an EMBL/GenBank/DDBJ whole genome shotgun (WGS) entry which is preliminary data.</text>
</comment>
<dbReference type="Gramene" id="GBG93022">
    <property type="protein sequence ID" value="GBG93022"/>
    <property type="gene ID" value="CBR_g58204"/>
</dbReference>
<keyword evidence="3" id="KW-1185">Reference proteome</keyword>
<dbReference type="InterPro" id="IPR052751">
    <property type="entry name" value="Plant_MAPKKK"/>
</dbReference>
<dbReference type="PANTHER" id="PTHR48011:SF4">
    <property type="entry name" value="MITOGEN-ACTIVATED PROTEIN KINASE KINASE KINASE 19"/>
    <property type="match status" value="1"/>
</dbReference>
<organism evidence="2 3">
    <name type="scientific">Chara braunii</name>
    <name type="common">Braun's stonewort</name>
    <dbReference type="NCBI Taxonomy" id="69332"/>
    <lineage>
        <taxon>Eukaryota</taxon>
        <taxon>Viridiplantae</taxon>
        <taxon>Streptophyta</taxon>
        <taxon>Charophyceae</taxon>
        <taxon>Charales</taxon>
        <taxon>Characeae</taxon>
        <taxon>Chara</taxon>
    </lineage>
</organism>
<dbReference type="InterPro" id="IPR011009">
    <property type="entry name" value="Kinase-like_dom_sf"/>
</dbReference>
<dbReference type="EMBL" id="BFEA01001203">
    <property type="protein sequence ID" value="GBG93022.1"/>
    <property type="molecule type" value="Genomic_DNA"/>
</dbReference>
<dbReference type="InterPro" id="IPR008271">
    <property type="entry name" value="Ser/Thr_kinase_AS"/>
</dbReference>
<dbReference type="GO" id="GO:0005524">
    <property type="term" value="F:ATP binding"/>
    <property type="evidence" value="ECO:0007669"/>
    <property type="project" value="InterPro"/>
</dbReference>
<protein>
    <recommendedName>
        <fullName evidence="1">Protein kinase domain-containing protein</fullName>
    </recommendedName>
</protein>